<dbReference type="AlphaFoldDB" id="Q2RLR9"/>
<dbReference type="PATRIC" id="fig|264732.11.peg.305"/>
<name>Q2RLR9_MOOTA</name>
<evidence type="ECO:0000259" key="1">
    <source>
        <dbReference type="Pfam" id="PF00196"/>
    </source>
</evidence>
<dbReference type="InterPro" id="IPR000792">
    <property type="entry name" value="Tscrpt_reg_LuxR_C"/>
</dbReference>
<dbReference type="HOGENOM" id="CLU_619380_0_0_9"/>
<dbReference type="EnsemblBacteria" id="ABC18620">
    <property type="protein sequence ID" value="ABC18620"/>
    <property type="gene ID" value="Moth_0286"/>
</dbReference>
<dbReference type="OrthoDB" id="9920976at2"/>
<dbReference type="STRING" id="264732.Moth_0286"/>
<reference evidence="2" key="1">
    <citation type="submission" date="2005-12" db="EMBL/GenBank/DDBJ databases">
        <title>Complete sequence of Moorella thermoacetica ATCC 39073.</title>
        <authorList>
            <consortium name="US DOE Joint Genome Institute"/>
            <person name="Copeland A."/>
            <person name="Lucas S."/>
            <person name="Lapidus A."/>
            <person name="Barry K."/>
            <person name="Detter J.C."/>
            <person name="Glavina T."/>
            <person name="Hammon N."/>
            <person name="Israni S."/>
            <person name="Pitluck S."/>
            <person name="Chertkov O."/>
            <person name="Saunders E.H."/>
            <person name="Brettin T."/>
            <person name="Bruce D."/>
            <person name="Han C."/>
            <person name="Tapia R."/>
            <person name="Gilna P."/>
            <person name="Schmutz J."/>
            <person name="Larimer F."/>
            <person name="Land M."/>
            <person name="Kyrpides N."/>
            <person name="Anderson I."/>
            <person name="Richardson P."/>
            <person name="Ragsdale S."/>
        </authorList>
    </citation>
    <scope>NUCLEOTIDE SEQUENCE</scope>
    <source>
        <strain evidence="2">ATCC 39073</strain>
    </source>
</reference>
<dbReference type="EMBL" id="CP000232">
    <property type="protein sequence ID" value="ABC18620.1"/>
    <property type="molecule type" value="Genomic_DNA"/>
</dbReference>
<dbReference type="Gene3D" id="1.10.10.10">
    <property type="entry name" value="Winged helix-like DNA-binding domain superfamily/Winged helix DNA-binding domain"/>
    <property type="match status" value="1"/>
</dbReference>
<protein>
    <submittedName>
        <fullName evidence="2">Response regulator receiver domain protein (CheY-like)</fullName>
    </submittedName>
</protein>
<sequence>MELLSPQQRQIWKLYEQGYGAKRIARTLEISVDQVKVQLRRIKAKMEGGNKNFGQKPLGVSCAHEGLEEILESLQDTSSQIDFLRENGYKPGAIANTLGVNIKKVYNRNYDKKRSSFMRSFMSKEELRSLPSQGEVLDLDIARVIYEVFANNDPSYETLAMLGTQNLGGWRAKRVALTRRAGMLKALAASGRGKTLKITNKKGPWWEMMKDLVEKYRRVGADTYIPDDWSAFEWELKSRIGAALEGLHVEPQEGREDKKVFEVVGGVTAVVIRPLPGQASVLTSVSLHDGKPGTKKWEGLVSRDIEGLKVDGQPVKLEGVLIKNRKAIWFTRDPGILQNGDKVRVREGFNGYVIEVLTWNPGLPGPRIVRLKDEDLAWAVAVFIIGKDGLKEDYRIEIGGKLYNYRYSPASRNGVIPGGTSVTVEGASKRTERLPLNGCVRH</sequence>
<dbReference type="Pfam" id="PF00196">
    <property type="entry name" value="GerE"/>
    <property type="match status" value="1"/>
</dbReference>
<dbReference type="InterPro" id="IPR016032">
    <property type="entry name" value="Sig_transdc_resp-reg_C-effctor"/>
</dbReference>
<dbReference type="GO" id="GO:0006355">
    <property type="term" value="P:regulation of DNA-templated transcription"/>
    <property type="evidence" value="ECO:0007669"/>
    <property type="project" value="InterPro"/>
</dbReference>
<dbReference type="SUPFAM" id="SSF46894">
    <property type="entry name" value="C-terminal effector domain of the bipartite response regulators"/>
    <property type="match status" value="1"/>
</dbReference>
<proteinExistence type="predicted"/>
<dbReference type="KEGG" id="mta:Moth_0286"/>
<dbReference type="InterPro" id="IPR036388">
    <property type="entry name" value="WH-like_DNA-bd_sf"/>
</dbReference>
<accession>Q2RLR9</accession>
<organism evidence="2">
    <name type="scientific">Moorella thermoacetica (strain ATCC 39073 / JCM 9320)</name>
    <dbReference type="NCBI Taxonomy" id="264732"/>
    <lineage>
        <taxon>Bacteria</taxon>
        <taxon>Bacillati</taxon>
        <taxon>Bacillota</taxon>
        <taxon>Clostridia</taxon>
        <taxon>Neomoorellales</taxon>
        <taxon>Neomoorellaceae</taxon>
        <taxon>Neomoorella</taxon>
    </lineage>
</organism>
<evidence type="ECO:0000313" key="2">
    <source>
        <dbReference type="EMBL" id="ABC18620.1"/>
    </source>
</evidence>
<gene>
    <name evidence="2" type="ordered locus">Moth_0286</name>
</gene>
<feature type="domain" description="HTH luxR-type" evidence="1">
    <location>
        <begin position="3"/>
        <end position="50"/>
    </location>
</feature>
<dbReference type="GO" id="GO:0003677">
    <property type="term" value="F:DNA binding"/>
    <property type="evidence" value="ECO:0007669"/>
    <property type="project" value="InterPro"/>
</dbReference>
<dbReference type="eggNOG" id="COG2771">
    <property type="taxonomic scope" value="Bacteria"/>
</dbReference>